<comment type="caution">
    <text evidence="7">The sequence shown here is derived from an EMBL/GenBank/DDBJ whole genome shotgun (WGS) entry which is preliminary data.</text>
</comment>
<feature type="compositionally biased region" description="Basic and acidic residues" evidence="6">
    <location>
        <begin position="27"/>
        <end position="48"/>
    </location>
</feature>
<dbReference type="PANTHER" id="PTHR31541">
    <property type="entry name" value="B3 DOMAIN PLANT PROTEIN-RELATED"/>
    <property type="match status" value="1"/>
</dbReference>
<protein>
    <recommendedName>
        <fullName evidence="9">B3 domain-containing protein</fullName>
    </recommendedName>
</protein>
<evidence type="ECO:0000313" key="8">
    <source>
        <dbReference type="Proteomes" id="UP000554482"/>
    </source>
</evidence>
<dbReference type="Proteomes" id="UP000554482">
    <property type="component" value="Unassembled WGS sequence"/>
</dbReference>
<dbReference type="PANTHER" id="PTHR31541:SF60">
    <property type="entry name" value="TF-B3 DOMAIN-CONTAINING PROTEIN"/>
    <property type="match status" value="1"/>
</dbReference>
<proteinExistence type="predicted"/>
<evidence type="ECO:0000313" key="7">
    <source>
        <dbReference type="EMBL" id="KAF5201955.1"/>
    </source>
</evidence>
<reference evidence="7 8" key="1">
    <citation type="submission" date="2020-06" db="EMBL/GenBank/DDBJ databases">
        <title>Transcriptomic and genomic resources for Thalictrum thalictroides and T. hernandezii: Facilitating candidate gene discovery in an emerging model plant lineage.</title>
        <authorList>
            <person name="Arias T."/>
            <person name="Riano-Pachon D.M."/>
            <person name="Di Stilio V.S."/>
        </authorList>
    </citation>
    <scope>NUCLEOTIDE SEQUENCE [LARGE SCALE GENOMIC DNA]</scope>
    <source>
        <strain evidence="8">cv. WT478/WT964</strain>
        <tissue evidence="7">Leaves</tissue>
    </source>
</reference>
<evidence type="ECO:0000256" key="1">
    <source>
        <dbReference type="ARBA" id="ARBA00004123"/>
    </source>
</evidence>
<evidence type="ECO:0000256" key="2">
    <source>
        <dbReference type="ARBA" id="ARBA00023015"/>
    </source>
</evidence>
<keyword evidence="3" id="KW-0238">DNA-binding</keyword>
<dbReference type="Gene3D" id="2.40.330.10">
    <property type="entry name" value="DNA-binding pseudobarrel domain"/>
    <property type="match status" value="1"/>
</dbReference>
<evidence type="ECO:0000256" key="3">
    <source>
        <dbReference type="ARBA" id="ARBA00023125"/>
    </source>
</evidence>
<dbReference type="AlphaFoldDB" id="A0A7J6WZE2"/>
<dbReference type="SUPFAM" id="SSF101936">
    <property type="entry name" value="DNA-binding pseudobarrel domain"/>
    <property type="match status" value="1"/>
</dbReference>
<evidence type="ECO:0000256" key="5">
    <source>
        <dbReference type="ARBA" id="ARBA00023242"/>
    </source>
</evidence>
<evidence type="ECO:0008006" key="9">
    <source>
        <dbReference type="Google" id="ProtNLM"/>
    </source>
</evidence>
<sequence length="324" mass="36638">MTIRQKKRLLEDSNEIQEIDKKKKKKISDEDHNNIDIDEKVDAEPKHDTKDVEVGKIVNYCTMKPNFVTRRPTSVKKLQILNDMVQNIPQRSAALCSDKKKGKKVKKGNMMKDKFEKEIAVEEPPMPSHIKEVIVYKFKGYNITWVNKKTITESDVSATQSRLYLPNQLPKVLTEAENNHLLIKPQNTLDVLVVDHTGLDWIIELKYWPGVYRYVFGKMWLELAGLYNIRPVVNEFEIWSFRRLLDEKHGSVEQLCFALNFPKLKNSQGASTSGGANALGNGLDGGMDVSGTNTNSIGDRDSGTDHMNGDSNVDGIGTNDVTMA</sequence>
<accession>A0A7J6WZE2</accession>
<organism evidence="7 8">
    <name type="scientific">Thalictrum thalictroides</name>
    <name type="common">Rue-anemone</name>
    <name type="synonym">Anemone thalictroides</name>
    <dbReference type="NCBI Taxonomy" id="46969"/>
    <lineage>
        <taxon>Eukaryota</taxon>
        <taxon>Viridiplantae</taxon>
        <taxon>Streptophyta</taxon>
        <taxon>Embryophyta</taxon>
        <taxon>Tracheophyta</taxon>
        <taxon>Spermatophyta</taxon>
        <taxon>Magnoliopsida</taxon>
        <taxon>Ranunculales</taxon>
        <taxon>Ranunculaceae</taxon>
        <taxon>Thalictroideae</taxon>
        <taxon>Thalictrum</taxon>
    </lineage>
</organism>
<dbReference type="GO" id="GO:0005634">
    <property type="term" value="C:nucleus"/>
    <property type="evidence" value="ECO:0007669"/>
    <property type="project" value="UniProtKB-SubCell"/>
</dbReference>
<dbReference type="Pfam" id="PF03754">
    <property type="entry name" value="At2g31720-like"/>
    <property type="match status" value="1"/>
</dbReference>
<dbReference type="GO" id="GO:0003677">
    <property type="term" value="F:DNA binding"/>
    <property type="evidence" value="ECO:0007669"/>
    <property type="project" value="UniProtKB-KW"/>
</dbReference>
<keyword evidence="4" id="KW-0804">Transcription</keyword>
<comment type="subcellular location">
    <subcellularLocation>
        <location evidence="1">Nucleus</location>
    </subcellularLocation>
</comment>
<feature type="compositionally biased region" description="Basic and acidic residues" evidence="6">
    <location>
        <begin position="298"/>
        <end position="308"/>
    </location>
</feature>
<evidence type="ECO:0000256" key="6">
    <source>
        <dbReference type="SAM" id="MobiDB-lite"/>
    </source>
</evidence>
<keyword evidence="8" id="KW-1185">Reference proteome</keyword>
<evidence type="ECO:0000256" key="4">
    <source>
        <dbReference type="ARBA" id="ARBA00023163"/>
    </source>
</evidence>
<keyword evidence="2" id="KW-0805">Transcription regulation</keyword>
<dbReference type="InterPro" id="IPR005508">
    <property type="entry name" value="At2g31720-like"/>
</dbReference>
<feature type="region of interest" description="Disordered" evidence="6">
    <location>
        <begin position="290"/>
        <end position="324"/>
    </location>
</feature>
<gene>
    <name evidence="7" type="ORF">FRX31_008468</name>
</gene>
<keyword evidence="5" id="KW-0539">Nucleus</keyword>
<dbReference type="InterPro" id="IPR015300">
    <property type="entry name" value="DNA-bd_pseudobarrel_sf"/>
</dbReference>
<dbReference type="EMBL" id="JABWDY010008764">
    <property type="protein sequence ID" value="KAF5201955.1"/>
    <property type="molecule type" value="Genomic_DNA"/>
</dbReference>
<name>A0A7J6WZE2_THATH</name>
<feature type="region of interest" description="Disordered" evidence="6">
    <location>
        <begin position="17"/>
        <end position="48"/>
    </location>
</feature>